<name>A0A1N5W5Z4_9ACTN</name>
<dbReference type="GO" id="GO:0006355">
    <property type="term" value="P:regulation of DNA-templated transcription"/>
    <property type="evidence" value="ECO:0007669"/>
    <property type="project" value="InterPro"/>
</dbReference>
<dbReference type="Pfam" id="PF01978">
    <property type="entry name" value="TrmB"/>
    <property type="match status" value="1"/>
</dbReference>
<dbReference type="CDD" id="cd06170">
    <property type="entry name" value="LuxR_C_like"/>
    <property type="match status" value="1"/>
</dbReference>
<dbReference type="InterPro" id="IPR036390">
    <property type="entry name" value="WH_DNA-bd_sf"/>
</dbReference>
<dbReference type="Proteomes" id="UP000185124">
    <property type="component" value="Unassembled WGS sequence"/>
</dbReference>
<sequence>MTYRWERSKIDYSGPRARWAALVGCGGQLLSAFGLTELEETVYLELVRGRAGTATELAQRLATTVSEAEQALDALARAGLVRLVAGRAGAAPPDLAIESLLNQRMRELQEARVGLWEWLREQRAVDPMDQGVQLVVGVPAIMQAFDQFLRGAQDEVLGFDRPPYAAVLQDNPTEVELLDRGVRFRVVYDRRGLERPGAAAHIGRFVAAGEQARVATNVPGKLAVADRRVALLSFPTRDESIEPWALVVRGVTWVEVLVALFTEVWDRATPLRLAPATAVIDDVDRQGAPTPTDRQILSLLMTGLPDKAVASQLGISLRTVQRRLRQLMDATGSATRMQLGWFVARNGWL</sequence>
<dbReference type="InterPro" id="IPR016032">
    <property type="entry name" value="Sig_transdc_resp-reg_C-effctor"/>
</dbReference>
<dbReference type="AlphaFoldDB" id="A0A1N5W5Z4"/>
<evidence type="ECO:0000313" key="3">
    <source>
        <dbReference type="Proteomes" id="UP000185124"/>
    </source>
</evidence>
<protein>
    <submittedName>
        <fullName evidence="2">Sugar-specific transcriptional regulator TrmB</fullName>
    </submittedName>
</protein>
<evidence type="ECO:0000313" key="2">
    <source>
        <dbReference type="EMBL" id="SIM80696.1"/>
    </source>
</evidence>
<reference evidence="3" key="1">
    <citation type="submission" date="2016-12" db="EMBL/GenBank/DDBJ databases">
        <authorList>
            <person name="Varghese N."/>
            <person name="Submissions S."/>
        </authorList>
    </citation>
    <scope>NUCLEOTIDE SEQUENCE [LARGE SCALE GENOMIC DNA]</scope>
    <source>
        <strain evidence="3">DSM 45599</strain>
    </source>
</reference>
<dbReference type="InterPro" id="IPR036388">
    <property type="entry name" value="WH-like_DNA-bd_sf"/>
</dbReference>
<dbReference type="InterPro" id="IPR051797">
    <property type="entry name" value="TrmB-like"/>
</dbReference>
<dbReference type="EMBL" id="FSQT01000001">
    <property type="protein sequence ID" value="SIM80696.1"/>
    <property type="molecule type" value="Genomic_DNA"/>
</dbReference>
<dbReference type="GO" id="GO:0003677">
    <property type="term" value="F:DNA binding"/>
    <property type="evidence" value="ECO:0007669"/>
    <property type="project" value="InterPro"/>
</dbReference>
<dbReference type="Pfam" id="PF00196">
    <property type="entry name" value="GerE"/>
    <property type="match status" value="1"/>
</dbReference>
<keyword evidence="3" id="KW-1185">Reference proteome</keyword>
<evidence type="ECO:0000259" key="1">
    <source>
        <dbReference type="PROSITE" id="PS50043"/>
    </source>
</evidence>
<dbReference type="InterPro" id="IPR002831">
    <property type="entry name" value="Tscrpt_reg_TrmB_N"/>
</dbReference>
<feature type="domain" description="HTH luxR-type" evidence="1">
    <location>
        <begin position="282"/>
        <end position="347"/>
    </location>
</feature>
<dbReference type="PROSITE" id="PS50043">
    <property type="entry name" value="HTH_LUXR_2"/>
    <property type="match status" value="1"/>
</dbReference>
<accession>A0A1N5W5Z4</accession>
<dbReference type="InterPro" id="IPR000792">
    <property type="entry name" value="Tscrpt_reg_LuxR_C"/>
</dbReference>
<dbReference type="SUPFAM" id="SSF46894">
    <property type="entry name" value="C-terminal effector domain of the bipartite response regulators"/>
    <property type="match status" value="1"/>
</dbReference>
<dbReference type="STRING" id="709881.SAMN04489832_2191"/>
<dbReference type="Gene3D" id="1.10.10.10">
    <property type="entry name" value="Winged helix-like DNA-binding domain superfamily/Winged helix DNA-binding domain"/>
    <property type="match status" value="2"/>
</dbReference>
<dbReference type="PANTHER" id="PTHR34293:SF1">
    <property type="entry name" value="HTH-TYPE TRANSCRIPTIONAL REGULATOR TRMBL2"/>
    <property type="match status" value="1"/>
</dbReference>
<organism evidence="2 3">
    <name type="scientific">Micromonospora cremea</name>
    <dbReference type="NCBI Taxonomy" id="709881"/>
    <lineage>
        <taxon>Bacteria</taxon>
        <taxon>Bacillati</taxon>
        <taxon>Actinomycetota</taxon>
        <taxon>Actinomycetes</taxon>
        <taxon>Micromonosporales</taxon>
        <taxon>Micromonosporaceae</taxon>
        <taxon>Micromonospora</taxon>
    </lineage>
</organism>
<dbReference type="PANTHER" id="PTHR34293">
    <property type="entry name" value="HTH-TYPE TRANSCRIPTIONAL REGULATOR TRMBL2"/>
    <property type="match status" value="1"/>
</dbReference>
<gene>
    <name evidence="2" type="ORF">SAMN04489832_2191</name>
</gene>
<proteinExistence type="predicted"/>
<dbReference type="SMART" id="SM00421">
    <property type="entry name" value="HTH_LUXR"/>
    <property type="match status" value="1"/>
</dbReference>
<dbReference type="SUPFAM" id="SSF46785">
    <property type="entry name" value="Winged helix' DNA-binding domain"/>
    <property type="match status" value="1"/>
</dbReference>